<organism evidence="2 3">
    <name type="scientific">Ficus carica</name>
    <name type="common">Common fig</name>
    <dbReference type="NCBI Taxonomy" id="3494"/>
    <lineage>
        <taxon>Eukaryota</taxon>
        <taxon>Viridiplantae</taxon>
        <taxon>Streptophyta</taxon>
        <taxon>Embryophyta</taxon>
        <taxon>Tracheophyta</taxon>
        <taxon>Spermatophyta</taxon>
        <taxon>Magnoliopsida</taxon>
        <taxon>eudicotyledons</taxon>
        <taxon>Gunneridae</taxon>
        <taxon>Pentapetalae</taxon>
        <taxon>rosids</taxon>
        <taxon>fabids</taxon>
        <taxon>Rosales</taxon>
        <taxon>Moraceae</taxon>
        <taxon>Ficeae</taxon>
        <taxon>Ficus</taxon>
    </lineage>
</organism>
<comment type="caution">
    <text evidence="2">The sequence shown here is derived from an EMBL/GenBank/DDBJ whole genome shotgun (WGS) entry which is preliminary data.</text>
</comment>
<dbReference type="EMBL" id="BTGU01000003">
    <property type="protein sequence ID" value="GMN31187.1"/>
    <property type="molecule type" value="Genomic_DNA"/>
</dbReference>
<dbReference type="Proteomes" id="UP001187192">
    <property type="component" value="Unassembled WGS sequence"/>
</dbReference>
<dbReference type="PANTHER" id="PTHR34361">
    <property type="entry name" value="OS08G0157800 PROTEIN"/>
    <property type="match status" value="1"/>
</dbReference>
<feature type="compositionally biased region" description="Polar residues" evidence="1">
    <location>
        <begin position="360"/>
        <end position="392"/>
    </location>
</feature>
<evidence type="ECO:0000313" key="3">
    <source>
        <dbReference type="Proteomes" id="UP001187192"/>
    </source>
</evidence>
<keyword evidence="3" id="KW-1185">Reference proteome</keyword>
<dbReference type="AlphaFoldDB" id="A0AA87ZBS9"/>
<sequence length="754" mass="81547">MEEEGYGKKGLSSSSSWASRLSPLAQPFTMNHRASVGQTSALNSLTSLNLKPFTPSPSNHPDPFDDALLPDSFSSNFTSGGDQLLPVSPPTLPSFSAHHQSDSVPSVSAFPLDDLLEFGTETSFSRYPLEEFHGYFDSSSVPDGTEFDALVSTKSSVSTYAQCLSYGGKGRAADGKNFVFSNGGGPLACEGLLKQDSKLTPYKVSTASDVLSLSMLQNIPKVPMLGLSANGTKFPPSSHILSKNVEVTGNSIVNNKSSSGRNIWGKREIHGLLNADSKEVHQDKSLVDKGNEVKNAKSVPSKVLDPLAKAKSEAQATVVDILGNLIPERSGTLAGVSTKASSKMLDENESDLDSPCWKGIQNSTKSPGIVSESLSTRSLQNESEAGTSLNPQAPQFFPSHAKGSIDYLQNNFVGGFPSLGDGEYSAFDLSYKEQPLIDSYKAGSKSPGLSNAAGYRHSNDVNERGQESAVFKNSKNSSTLSPPQMIEPCLVNEFFTSKGMPVKGVNNGPFADGIVDAANQNPSNLSVLAAEHIPSLSSSGVGALNDCSEALQSLTQSLSKCPKINVAVVVNTIRYLSDLLVQHCSNDLDSLNEHEHVMIQHIINSLSKLVKRKVGEKTPMLDLLHTGSLDYRDKSTVTDEHSNMEFQVIPRTNDLVVRRELDGWSDLAWKKTYSHVPTRKIQDIVPSSRDTGSSERGNSVVPVLRNALKENQQIDEEIQPQALLNLWLEAEGALCSMKYENYILRMKLQKTEQR</sequence>
<feature type="compositionally biased region" description="Basic and acidic residues" evidence="1">
    <location>
        <begin position="457"/>
        <end position="466"/>
    </location>
</feature>
<dbReference type="PANTHER" id="PTHR34361:SF6">
    <property type="entry name" value="POX DOMAIN-CONTAINING PROTEIN"/>
    <property type="match status" value="1"/>
</dbReference>
<feature type="compositionally biased region" description="Polar residues" evidence="1">
    <location>
        <begin position="471"/>
        <end position="480"/>
    </location>
</feature>
<reference evidence="2" key="1">
    <citation type="submission" date="2023-07" db="EMBL/GenBank/DDBJ databases">
        <title>draft genome sequence of fig (Ficus carica).</title>
        <authorList>
            <person name="Takahashi T."/>
            <person name="Nishimura K."/>
        </authorList>
    </citation>
    <scope>NUCLEOTIDE SEQUENCE</scope>
</reference>
<gene>
    <name evidence="2" type="ORF">TIFTF001_003134</name>
</gene>
<proteinExistence type="predicted"/>
<evidence type="ECO:0000313" key="2">
    <source>
        <dbReference type="EMBL" id="GMN31187.1"/>
    </source>
</evidence>
<evidence type="ECO:0000256" key="1">
    <source>
        <dbReference type="SAM" id="MobiDB-lite"/>
    </source>
</evidence>
<name>A0AA87ZBS9_FICCA</name>
<feature type="region of interest" description="Disordered" evidence="1">
    <location>
        <begin position="347"/>
        <end position="392"/>
    </location>
</feature>
<accession>A0AA87ZBS9</accession>
<dbReference type="Gramene" id="FCD_00010026-RA">
    <property type="protein sequence ID" value="FCD_00010026-RA:cds"/>
    <property type="gene ID" value="FCD_00010026"/>
</dbReference>
<feature type="region of interest" description="Disordered" evidence="1">
    <location>
        <begin position="448"/>
        <end position="480"/>
    </location>
</feature>
<protein>
    <submittedName>
        <fullName evidence="2">Uncharacterized protein</fullName>
    </submittedName>
</protein>